<dbReference type="GO" id="GO:0016787">
    <property type="term" value="F:hydrolase activity"/>
    <property type="evidence" value="ECO:0007669"/>
    <property type="project" value="UniProtKB-KW"/>
</dbReference>
<dbReference type="GO" id="GO:0016831">
    <property type="term" value="F:carboxy-lyase activity"/>
    <property type="evidence" value="ECO:0007669"/>
    <property type="project" value="InterPro"/>
</dbReference>
<keyword evidence="1" id="KW-0456">Lyase</keyword>
<reference evidence="4" key="1">
    <citation type="submission" date="2015-07" db="EMBL/GenBank/DDBJ databases">
        <authorList>
            <person name="Urmite Genomes"/>
        </authorList>
    </citation>
    <scope>NUCLEOTIDE SEQUENCE [LARGE SCALE GENOMIC DNA]</scope>
    <source>
        <strain evidence="4">type strain: ATCC 49404</strain>
    </source>
</reference>
<protein>
    <submittedName>
        <fullName evidence="3">Amidohydrolase 2</fullName>
    </submittedName>
</protein>
<keyword evidence="3" id="KW-0378">Hydrolase</keyword>
<dbReference type="InterPro" id="IPR006680">
    <property type="entry name" value="Amidohydro-rel"/>
</dbReference>
<dbReference type="Proteomes" id="UP000199147">
    <property type="component" value="Unassembled WGS sequence"/>
</dbReference>
<dbReference type="GO" id="GO:0005737">
    <property type="term" value="C:cytoplasm"/>
    <property type="evidence" value="ECO:0007669"/>
    <property type="project" value="TreeGrafter"/>
</dbReference>
<dbReference type="SUPFAM" id="SSF51556">
    <property type="entry name" value="Metallo-dependent hydrolases"/>
    <property type="match status" value="1"/>
</dbReference>
<evidence type="ECO:0000256" key="1">
    <source>
        <dbReference type="ARBA" id="ARBA00023239"/>
    </source>
</evidence>
<keyword evidence="4" id="KW-1185">Reference proteome</keyword>
<organism evidence="3 4">
    <name type="scientific">Mycolicibacterium neworleansense</name>
    <dbReference type="NCBI Taxonomy" id="146018"/>
    <lineage>
        <taxon>Bacteria</taxon>
        <taxon>Bacillati</taxon>
        <taxon>Actinomycetota</taxon>
        <taxon>Actinomycetes</taxon>
        <taxon>Mycobacteriales</taxon>
        <taxon>Mycobacteriaceae</taxon>
        <taxon>Mycolicibacterium</taxon>
    </lineage>
</organism>
<dbReference type="STRING" id="146018.BN2156_00103"/>
<evidence type="ECO:0000259" key="2">
    <source>
        <dbReference type="Pfam" id="PF04909"/>
    </source>
</evidence>
<feature type="domain" description="Amidohydrolase-related" evidence="2">
    <location>
        <begin position="93"/>
        <end position="385"/>
    </location>
</feature>
<dbReference type="AlphaFoldDB" id="A0A0H5RGY5"/>
<dbReference type="GO" id="GO:0019748">
    <property type="term" value="P:secondary metabolic process"/>
    <property type="evidence" value="ECO:0007669"/>
    <property type="project" value="TreeGrafter"/>
</dbReference>
<sequence>MTAYGRSEAVNKDDMILISVDDHIIEPPNMFKNHLPEKYRDEAPRLVHNPDGSDTWQFRDTVIPNVALNAVAGRPKEEYGLEPQGLDEIRKGCYDPDERVKDMNAGGVLATMNFPSFPGFAARLFATDDDEFSLALVQAYNDWHIDEWCGSNPGRFIPMAIPAIWNPQLCADEVRRVSKKGVHSLTFTENPSTLGYPSFHDLEYWKPLWEALVDTDTVMNVHIGSSGKLAITAPDAPMDVMITLQPMNIVQAAADLLWSAPIKAYPGLKIALSEGGTGWIPYFLDRVDRTYDMHSTWTHQDFGGKLPSEVFREHFMTCFISDPVGVKNRHEIGVDNICWEMDYPHSDSMWPGAPEELSAVFDTYDVPDDEINKITHENAMRLYHFDPFAHVPKEQATVGALRKQAEGHDVSIRALSHKEKTGTTFADFQANAKAVAGARD</sequence>
<evidence type="ECO:0000313" key="4">
    <source>
        <dbReference type="Proteomes" id="UP000199147"/>
    </source>
</evidence>
<dbReference type="Pfam" id="PF04909">
    <property type="entry name" value="Amidohydro_2"/>
    <property type="match status" value="1"/>
</dbReference>
<accession>A0A0H5RGY5</accession>
<proteinExistence type="predicted"/>
<dbReference type="PANTHER" id="PTHR21240:SF28">
    <property type="entry name" value="ISO-OROTATE DECARBOXYLASE (EUROFUNG)"/>
    <property type="match status" value="1"/>
</dbReference>
<dbReference type="EMBL" id="CWKH01000001">
    <property type="protein sequence ID" value="CRZ13273.1"/>
    <property type="molecule type" value="Genomic_DNA"/>
</dbReference>
<dbReference type="InterPro" id="IPR032465">
    <property type="entry name" value="ACMSD"/>
</dbReference>
<dbReference type="PANTHER" id="PTHR21240">
    <property type="entry name" value="2-AMINO-3-CARBOXYLMUCONATE-6-SEMIALDEHYDE DECARBOXYLASE"/>
    <property type="match status" value="1"/>
</dbReference>
<dbReference type="InterPro" id="IPR032466">
    <property type="entry name" value="Metal_Hydrolase"/>
</dbReference>
<dbReference type="Gene3D" id="3.20.20.140">
    <property type="entry name" value="Metal-dependent hydrolases"/>
    <property type="match status" value="1"/>
</dbReference>
<name>A0A0H5RGY5_9MYCO</name>
<gene>
    <name evidence="3" type="ORF">BN2156_00103</name>
</gene>
<evidence type="ECO:0000313" key="3">
    <source>
        <dbReference type="EMBL" id="CRZ13273.1"/>
    </source>
</evidence>